<dbReference type="PANTHER" id="PTHR43685">
    <property type="entry name" value="GLYCOSYLTRANSFERASE"/>
    <property type="match status" value="1"/>
</dbReference>
<dbReference type="SUPFAM" id="SSF53448">
    <property type="entry name" value="Nucleotide-diphospho-sugar transferases"/>
    <property type="match status" value="1"/>
</dbReference>
<protein>
    <submittedName>
        <fullName evidence="2">Glycosyl transferase, family 2</fullName>
    </submittedName>
</protein>
<dbReference type="HOGENOM" id="CLU_061778_0_1_9"/>
<dbReference type="eggNOG" id="COG1216">
    <property type="taxonomic scope" value="Bacteria"/>
</dbReference>
<dbReference type="InterPro" id="IPR001173">
    <property type="entry name" value="Glyco_trans_2-like"/>
</dbReference>
<dbReference type="PANTHER" id="PTHR43685:SF13">
    <property type="entry name" value="O ANTIGEN BIOSYNTHESIS RHAMNOSYLTRANSFERASE RFBN"/>
    <property type="match status" value="1"/>
</dbReference>
<sequence>MKISVIIPTLNCENVIGLLLEKLWNQTIKPLEVIVIDSESDDNTREIARKAGANVIEIKRKDFNHGGTRNLAAEHSAGDILVFLTQDALPKNEYFLENLIRPLEDPTIAASYGRQVPRDEAIPTEKFSRLFNYPPEDKLKSKDDIKAMGIKTFFFTNVCSAVKRKEFYEVGKFPDNTILNEDMILASKLILKGYKVAYVSTAEVLHSHNYGLKKQFQRNFDIGVSLMENDFILKYVTAESEGIRFLINELKYLIEKKQFLWIPYAIVENGTRFIGYRLGLKHKHIPLFLKKKLSMNPNYWTKGSD</sequence>
<feature type="domain" description="Glycosyltransferase 2-like" evidence="1">
    <location>
        <begin position="4"/>
        <end position="168"/>
    </location>
</feature>
<dbReference type="InterPro" id="IPR029044">
    <property type="entry name" value="Nucleotide-diphossugar_trans"/>
</dbReference>
<dbReference type="GO" id="GO:0044010">
    <property type="term" value="P:single-species biofilm formation"/>
    <property type="evidence" value="ECO:0007669"/>
    <property type="project" value="TreeGrafter"/>
</dbReference>
<dbReference type="Pfam" id="PF00535">
    <property type="entry name" value="Glycos_transf_2"/>
    <property type="match status" value="1"/>
</dbReference>
<evidence type="ECO:0000313" key="3">
    <source>
        <dbReference type="Proteomes" id="UP000002156"/>
    </source>
</evidence>
<dbReference type="RefSeq" id="WP_012269529.1">
    <property type="nucleotide sequence ID" value="NC_010321.1"/>
</dbReference>
<name>B0KB85_THEP3</name>
<dbReference type="Gene3D" id="3.90.550.10">
    <property type="entry name" value="Spore Coat Polysaccharide Biosynthesis Protein SpsA, Chain A"/>
    <property type="match status" value="1"/>
</dbReference>
<dbReference type="InterPro" id="IPR050834">
    <property type="entry name" value="Glycosyltransf_2"/>
</dbReference>
<dbReference type="AlphaFoldDB" id="B0KB85"/>
<evidence type="ECO:0000313" key="2">
    <source>
        <dbReference type="EMBL" id="ABY95273.1"/>
    </source>
</evidence>
<dbReference type="GO" id="GO:0016740">
    <property type="term" value="F:transferase activity"/>
    <property type="evidence" value="ECO:0007669"/>
    <property type="project" value="UniProtKB-KW"/>
</dbReference>
<dbReference type="CDD" id="cd00761">
    <property type="entry name" value="Glyco_tranf_GTA_type"/>
    <property type="match status" value="1"/>
</dbReference>
<keyword evidence="2" id="KW-0808">Transferase</keyword>
<evidence type="ECO:0000259" key="1">
    <source>
        <dbReference type="Pfam" id="PF00535"/>
    </source>
</evidence>
<dbReference type="STRING" id="340099.Teth39_1631"/>
<dbReference type="CAZy" id="GT2">
    <property type="family name" value="Glycosyltransferase Family 2"/>
</dbReference>
<reference evidence="3" key="1">
    <citation type="submission" date="2008-01" db="EMBL/GenBank/DDBJ databases">
        <title>Complete sequence of Thermoanaerobacter pseudethanolicus 39E.</title>
        <authorList>
            <person name="Copeland A."/>
            <person name="Lucas S."/>
            <person name="Lapidus A."/>
            <person name="Barry K."/>
            <person name="Glavina del Rio T."/>
            <person name="Dalin E."/>
            <person name="Tice H."/>
            <person name="Pitluck S."/>
            <person name="Bruce D."/>
            <person name="Goodwin L."/>
            <person name="Saunders E."/>
            <person name="Brettin T."/>
            <person name="Detter J.C."/>
            <person name="Han C."/>
            <person name="Schmutz J."/>
            <person name="Larimer F."/>
            <person name="Land M."/>
            <person name="Hauser L."/>
            <person name="Kyrpides N."/>
            <person name="Lykidis A."/>
            <person name="Hemme C."/>
            <person name="Fields M.W."/>
            <person name="He Z."/>
            <person name="Zhou J."/>
            <person name="Richardson P."/>
        </authorList>
    </citation>
    <scope>NUCLEOTIDE SEQUENCE [LARGE SCALE GENOMIC DNA]</scope>
    <source>
        <strain evidence="3">ATCC 33223 / DSM 2355 / 39E</strain>
    </source>
</reference>
<keyword evidence="3" id="KW-1185">Reference proteome</keyword>
<dbReference type="KEGG" id="tpd:Teth39_1631"/>
<accession>B0KB85</accession>
<dbReference type="Proteomes" id="UP000002156">
    <property type="component" value="Chromosome"/>
</dbReference>
<organism evidence="2 3">
    <name type="scientific">Thermoanaerobacter pseudethanolicus (strain ATCC 33223 / 39E)</name>
    <name type="common">Clostridium thermohydrosulfuricum</name>
    <dbReference type="NCBI Taxonomy" id="340099"/>
    <lineage>
        <taxon>Bacteria</taxon>
        <taxon>Bacillati</taxon>
        <taxon>Bacillota</taxon>
        <taxon>Clostridia</taxon>
        <taxon>Thermoanaerobacterales</taxon>
        <taxon>Thermoanaerobacteraceae</taxon>
        <taxon>Thermoanaerobacter</taxon>
    </lineage>
</organism>
<gene>
    <name evidence="2" type="ordered locus">Teth39_1631</name>
</gene>
<dbReference type="EMBL" id="CP000924">
    <property type="protein sequence ID" value="ABY95273.1"/>
    <property type="molecule type" value="Genomic_DNA"/>
</dbReference>
<proteinExistence type="predicted"/>